<comment type="caution">
    <text evidence="2">The sequence shown here is derived from an EMBL/GenBank/DDBJ whole genome shotgun (WGS) entry which is preliminary data.</text>
</comment>
<evidence type="ECO:0000313" key="2">
    <source>
        <dbReference type="EMBL" id="KAI1609722.1"/>
    </source>
</evidence>
<evidence type="ECO:0000256" key="1">
    <source>
        <dbReference type="SAM" id="MobiDB-lite"/>
    </source>
</evidence>
<gene>
    <name evidence="2" type="ORF">EDD36DRAFT_444732</name>
</gene>
<feature type="region of interest" description="Disordered" evidence="1">
    <location>
        <begin position="347"/>
        <end position="367"/>
    </location>
</feature>
<evidence type="ECO:0000313" key="3">
    <source>
        <dbReference type="Proteomes" id="UP001203852"/>
    </source>
</evidence>
<keyword evidence="3" id="KW-1185">Reference proteome</keyword>
<proteinExistence type="predicted"/>
<dbReference type="Pfam" id="PF06101">
    <property type="entry name" value="Vps62"/>
    <property type="match status" value="1"/>
</dbReference>
<organism evidence="2 3">
    <name type="scientific">Exophiala viscosa</name>
    <dbReference type="NCBI Taxonomy" id="2486360"/>
    <lineage>
        <taxon>Eukaryota</taxon>
        <taxon>Fungi</taxon>
        <taxon>Dikarya</taxon>
        <taxon>Ascomycota</taxon>
        <taxon>Pezizomycotina</taxon>
        <taxon>Eurotiomycetes</taxon>
        <taxon>Chaetothyriomycetidae</taxon>
        <taxon>Chaetothyriales</taxon>
        <taxon>Herpotrichiellaceae</taxon>
        <taxon>Exophiala</taxon>
    </lineage>
</organism>
<dbReference type="PANTHER" id="PTHR48172">
    <property type="match status" value="1"/>
</dbReference>
<dbReference type="PANTHER" id="PTHR48172:SF2">
    <property type="entry name" value="VACUOLAR PROTEIN SORTING PROTEIN 62"/>
    <property type="match status" value="1"/>
</dbReference>
<sequence length="622" mass="70714">MALGSHHDGLTRLTHPIYTLTAEPTVFSTISSFESSASPTSDNYHLPTAVTSLDVGPTSAIVVVEPSPATAQQGVIVHDSVAKDSLQAEEMGGTKTKVTIGVLSTIISYMCLNSMYRATNPEAFIWQDEDWEDSSWMATSKSWLDRKCCRWIGVCGGLHMHWVSATDMFGHRPLVDGKSKKLVDKRPKWDWQHAWTEGNDRPEDWADDERVLREIPDYVMEYAPLVHLYSGEQFWPCDIAEHLYHITPTLNYTPVRSGQDHLTLQNLDRLNEYQPPRWVYLTSNDNVEERPAWLEGEKNIPSEPSDVNDLFEDNDGWVHKPGRTYVQGMKHAISDLKDWFTPEVGEGNSADDFRASETAQSEQDEDARRIHQELKRSTTRDHAQEKFRGGRSGAPAVLVTVNKGHGIVDAFWFFFYSFNLGNVVLNVRFGNHVGDWEHTAVRFQHGEPKAVFFSEHNFGSAYTYDAVEKLGKRPVIYSAYGTHAMYATPGTHPYVLPWGILHDMTDRGPLWDPALNSHAYTYDYKTENLRSSNLTPSAPTEWFHYGGHWGDKFYPLGDRRQYRFAGQYHYVNGPYGPKFKNLARKKICQGPESAPCVIKNWLGLSDKIGHLHLANENEEEDL</sequence>
<reference evidence="2" key="1">
    <citation type="journal article" date="2022" name="bioRxiv">
        <title>Deciphering the potential niche of two novel black yeast fungi from a biological soil crust based on their genomes, phenotypes, and melanin regulation.</title>
        <authorList>
            <consortium name="DOE Joint Genome Institute"/>
            <person name="Carr E.C."/>
            <person name="Barton Q."/>
            <person name="Grambo S."/>
            <person name="Sullivan M."/>
            <person name="Renfro C.M."/>
            <person name="Kuo A."/>
            <person name="Pangilinan J."/>
            <person name="Lipzen A."/>
            <person name="Keymanesh K."/>
            <person name="Savage E."/>
            <person name="Barry K."/>
            <person name="Grigoriev I.V."/>
            <person name="Riekhof W.R."/>
            <person name="Harris S.S."/>
        </authorList>
    </citation>
    <scope>NUCLEOTIDE SEQUENCE</scope>
    <source>
        <strain evidence="2">JF 03-4F</strain>
    </source>
</reference>
<dbReference type="AlphaFoldDB" id="A0AAN6DR76"/>
<accession>A0AAN6DR76</accession>
<name>A0AAN6DR76_9EURO</name>
<evidence type="ECO:0008006" key="4">
    <source>
        <dbReference type="Google" id="ProtNLM"/>
    </source>
</evidence>
<protein>
    <recommendedName>
        <fullName evidence="4">Vacuolar protein sorting-associated protein 62</fullName>
    </recommendedName>
</protein>
<dbReference type="EMBL" id="MU404359">
    <property type="protein sequence ID" value="KAI1609722.1"/>
    <property type="molecule type" value="Genomic_DNA"/>
</dbReference>
<dbReference type="Proteomes" id="UP001203852">
    <property type="component" value="Unassembled WGS sequence"/>
</dbReference>
<dbReference type="InterPro" id="IPR009291">
    <property type="entry name" value="Vps62"/>
</dbReference>